<feature type="signal peptide" evidence="1">
    <location>
        <begin position="1"/>
        <end position="20"/>
    </location>
</feature>
<protein>
    <submittedName>
        <fullName evidence="2">Ribonuclease BN</fullName>
        <ecNumber evidence="2">3.1.-.-</ecNumber>
    </submittedName>
</protein>
<dbReference type="EMBL" id="CYPU01000036">
    <property type="protein sequence ID" value="CUH47804.1"/>
    <property type="molecule type" value="Genomic_DNA"/>
</dbReference>
<reference evidence="5" key="2">
    <citation type="submission" date="2015-09" db="EMBL/GenBank/DDBJ databases">
        <authorList>
            <person name="Rodrigo-Torres L."/>
            <person name="Arahal D.R."/>
        </authorList>
    </citation>
    <scope>NUCLEOTIDE SEQUENCE [LARGE SCALE GENOMIC DNA]</scope>
    <source>
        <strain evidence="5">CECT 4293</strain>
    </source>
</reference>
<evidence type="ECO:0000313" key="3">
    <source>
        <dbReference type="EMBL" id="CUH47804.1"/>
    </source>
</evidence>
<dbReference type="RefSeq" id="WP_145974931.1">
    <property type="nucleotide sequence ID" value="NZ_CYPS01000046.1"/>
</dbReference>
<gene>
    <name evidence="2" type="primary">rbn_4</name>
    <name evidence="3" type="ORF">RUA4292_01980</name>
    <name evidence="2" type="ORF">RUM4293_03372</name>
</gene>
<evidence type="ECO:0000313" key="2">
    <source>
        <dbReference type="EMBL" id="CUH44470.1"/>
    </source>
</evidence>
<evidence type="ECO:0000313" key="4">
    <source>
        <dbReference type="Proteomes" id="UP000050783"/>
    </source>
</evidence>
<dbReference type="PANTHER" id="PTHR46018">
    <property type="entry name" value="ZINC PHOSPHODIESTERASE ELAC PROTEIN 1"/>
    <property type="match status" value="1"/>
</dbReference>
<feature type="chain" id="PRO_5011149182" evidence="1">
    <location>
        <begin position="21"/>
        <end position="431"/>
    </location>
</feature>
<dbReference type="GO" id="GO:0042781">
    <property type="term" value="F:3'-tRNA processing endoribonuclease activity"/>
    <property type="evidence" value="ECO:0007669"/>
    <property type="project" value="TreeGrafter"/>
</dbReference>
<keyword evidence="1" id="KW-0732">Signal</keyword>
<sequence length="431" mass="48006">MKRRTLLRLSTVFVAGLAFGAWVIAPDETTRVTGEVVEQILFPSAAYADEAAPTFSPVKALAERDVYYPGTEDIAEDEMRVTACGTGMPNARPAQAAACFLVELGNGDKFIFDIGTGSAERLSGLAIPYDYLDKVFIGHLHADHIGDLDALWVGGVIGNRQRPLRVWGPSGAEPELGTAHAVEGMKQMMTWDSASRLGNVNTLGLEIEMNEFDYKLENEIIYDENDVVIRTMPAVHALDGSVSYTLAWNDLLFAFTSDTYPNKWYIEYTKGADISIHESFLPPELLVKKQKWPVEDALNVGTQVHTEPSMMGKVMSMTEPRMAVAYHFFNDFDTSTIVEQQIRKTYDGPLSMATDYMVWNITKDDIRVRMAVINEDVWPLPSVTEKLPADPAEMVGFTDFLLEGREVFSDLIEEIYAETNDMFGTNVPLPN</sequence>
<dbReference type="AlphaFoldDB" id="A0A0P1E6P6"/>
<dbReference type="PANTHER" id="PTHR46018:SF2">
    <property type="entry name" value="ZINC PHOSPHODIESTERASE ELAC PROTEIN 1"/>
    <property type="match status" value="1"/>
</dbReference>
<evidence type="ECO:0000313" key="5">
    <source>
        <dbReference type="Proteomes" id="UP000050786"/>
    </source>
</evidence>
<reference evidence="2 4" key="1">
    <citation type="submission" date="2015-09" db="EMBL/GenBank/DDBJ databases">
        <authorList>
            <consortium name="Swine Surveillance"/>
        </authorList>
    </citation>
    <scope>NUCLEOTIDE SEQUENCE [LARGE SCALE GENOMIC DNA]</scope>
    <source>
        <strain evidence="3 4">CECT 4292</strain>
        <strain evidence="2">CECT 4293</strain>
    </source>
</reference>
<dbReference type="SUPFAM" id="SSF56281">
    <property type="entry name" value="Metallo-hydrolase/oxidoreductase"/>
    <property type="match status" value="1"/>
</dbReference>
<dbReference type="Proteomes" id="UP000050783">
    <property type="component" value="Unassembled WGS sequence"/>
</dbReference>
<proteinExistence type="predicted"/>
<keyword evidence="2" id="KW-0378">Hydrolase</keyword>
<dbReference type="STRING" id="81569.RUM4293_03372"/>
<dbReference type="NCBIfam" id="NF041257">
    <property type="entry name" value="GntH_guanitoxin"/>
    <property type="match status" value="1"/>
</dbReference>
<evidence type="ECO:0000256" key="1">
    <source>
        <dbReference type="SAM" id="SignalP"/>
    </source>
</evidence>
<dbReference type="EC" id="3.1.-.-" evidence="2"/>
<name>A0A0P1E6P6_9RHOB</name>
<keyword evidence="5" id="KW-1185">Reference proteome</keyword>
<dbReference type="EMBL" id="CYPS01000046">
    <property type="protein sequence ID" value="CUH44470.1"/>
    <property type="molecule type" value="Genomic_DNA"/>
</dbReference>
<dbReference type="Proteomes" id="UP000050786">
    <property type="component" value="Unassembled WGS sequence"/>
</dbReference>
<dbReference type="Gene3D" id="3.60.15.10">
    <property type="entry name" value="Ribonuclease Z/Hydroxyacylglutathione hydrolase-like"/>
    <property type="match status" value="1"/>
</dbReference>
<dbReference type="GeneID" id="55493203"/>
<dbReference type="OrthoDB" id="9803916at2"/>
<accession>A0A0P1E6P6</accession>
<organism evidence="2 5">
    <name type="scientific">Ruegeria atlantica</name>
    <dbReference type="NCBI Taxonomy" id="81569"/>
    <lineage>
        <taxon>Bacteria</taxon>
        <taxon>Pseudomonadati</taxon>
        <taxon>Pseudomonadota</taxon>
        <taxon>Alphaproteobacteria</taxon>
        <taxon>Rhodobacterales</taxon>
        <taxon>Roseobacteraceae</taxon>
        <taxon>Ruegeria</taxon>
    </lineage>
</organism>
<dbReference type="Pfam" id="PF23023">
    <property type="entry name" value="Anti-Pycsar_Apyc1"/>
    <property type="match status" value="1"/>
</dbReference>
<dbReference type="InterPro" id="IPR036866">
    <property type="entry name" value="RibonucZ/Hydroxyglut_hydro"/>
</dbReference>